<organism evidence="3 4">
    <name type="scientific">Lates japonicus</name>
    <name type="common">Japanese lates</name>
    <dbReference type="NCBI Taxonomy" id="270547"/>
    <lineage>
        <taxon>Eukaryota</taxon>
        <taxon>Metazoa</taxon>
        <taxon>Chordata</taxon>
        <taxon>Craniata</taxon>
        <taxon>Vertebrata</taxon>
        <taxon>Euteleostomi</taxon>
        <taxon>Actinopterygii</taxon>
        <taxon>Neopterygii</taxon>
        <taxon>Teleostei</taxon>
        <taxon>Neoteleostei</taxon>
        <taxon>Acanthomorphata</taxon>
        <taxon>Carangaria</taxon>
        <taxon>Carangaria incertae sedis</taxon>
        <taxon>Centropomidae</taxon>
        <taxon>Lates</taxon>
    </lineage>
</organism>
<evidence type="ECO:0000256" key="1">
    <source>
        <dbReference type="SAM" id="MobiDB-lite"/>
    </source>
</evidence>
<dbReference type="Proteomes" id="UP001279410">
    <property type="component" value="Unassembled WGS sequence"/>
</dbReference>
<comment type="caution">
    <text evidence="3">The sequence shown here is derived from an EMBL/GenBank/DDBJ whole genome shotgun (WGS) entry which is preliminary data.</text>
</comment>
<proteinExistence type="predicted"/>
<protein>
    <submittedName>
        <fullName evidence="3">Uncharacterized protein</fullName>
    </submittedName>
</protein>
<reference evidence="3" key="1">
    <citation type="submission" date="2022-08" db="EMBL/GenBank/DDBJ databases">
        <title>Genome sequencing of akame (Lates japonicus).</title>
        <authorList>
            <person name="Hashiguchi Y."/>
            <person name="Takahashi H."/>
        </authorList>
    </citation>
    <scope>NUCLEOTIDE SEQUENCE</scope>
    <source>
        <strain evidence="3">Kochi</strain>
    </source>
</reference>
<dbReference type="EMBL" id="BRZM01000169">
    <property type="protein sequence ID" value="GLD69103.1"/>
    <property type="molecule type" value="Genomic_DNA"/>
</dbReference>
<name>A0AAD3RIE4_LATJO</name>
<dbReference type="AlphaFoldDB" id="A0AAD3RIE4"/>
<feature type="region of interest" description="Disordered" evidence="1">
    <location>
        <begin position="115"/>
        <end position="138"/>
    </location>
</feature>
<evidence type="ECO:0000313" key="3">
    <source>
        <dbReference type="EMBL" id="GLD69105.1"/>
    </source>
</evidence>
<dbReference type="EMBL" id="BRZM01000170">
    <property type="protein sequence ID" value="GLD69105.1"/>
    <property type="molecule type" value="Genomic_DNA"/>
</dbReference>
<evidence type="ECO:0000313" key="4">
    <source>
        <dbReference type="Proteomes" id="UP001279410"/>
    </source>
</evidence>
<keyword evidence="4" id="KW-1185">Reference proteome</keyword>
<accession>A0AAD3RIE4</accession>
<gene>
    <name evidence="2" type="ORF">AKAME5_002041600</name>
    <name evidence="3" type="ORF">AKAME5_002041800</name>
</gene>
<evidence type="ECO:0000313" key="2">
    <source>
        <dbReference type="EMBL" id="GLD69103.1"/>
    </source>
</evidence>
<sequence>MKEAPAESRQTVVENLISGGVCQKLLSYKHDHITKDKLTSSCNHLLDSYYAQFHAALVNKEPKNLEIVLCYEQSPACIGVKRQSFEVSKTSFTDNDIDALLQDNKENVRIAQPRRSVSNTHHREKGKEKSLVLHCEAG</sequence>
<feature type="compositionally biased region" description="Basic and acidic residues" evidence="1">
    <location>
        <begin position="125"/>
        <end position="138"/>
    </location>
</feature>